<organism evidence="1 2">
    <name type="scientific">Chaenocephalus aceratus</name>
    <name type="common">Blackfin icefish</name>
    <name type="synonym">Chaenichthys aceratus</name>
    <dbReference type="NCBI Taxonomy" id="36190"/>
    <lineage>
        <taxon>Eukaryota</taxon>
        <taxon>Metazoa</taxon>
        <taxon>Chordata</taxon>
        <taxon>Craniata</taxon>
        <taxon>Vertebrata</taxon>
        <taxon>Euteleostomi</taxon>
        <taxon>Actinopterygii</taxon>
        <taxon>Neopterygii</taxon>
        <taxon>Teleostei</taxon>
        <taxon>Neoteleostei</taxon>
        <taxon>Acanthomorphata</taxon>
        <taxon>Eupercaria</taxon>
        <taxon>Perciformes</taxon>
        <taxon>Notothenioidei</taxon>
        <taxon>Channichthyidae</taxon>
        <taxon>Chaenocephalus</taxon>
    </lineage>
</organism>
<accession>A0ACB9VX51</accession>
<dbReference type="Proteomes" id="UP001057452">
    <property type="component" value="Chromosome 15"/>
</dbReference>
<gene>
    <name evidence="1" type="ORF">KUCAC02_026204</name>
</gene>
<proteinExistence type="predicted"/>
<keyword evidence="2" id="KW-1185">Reference proteome</keyword>
<dbReference type="EMBL" id="CM043799">
    <property type="protein sequence ID" value="KAI4804580.1"/>
    <property type="molecule type" value="Genomic_DNA"/>
</dbReference>
<comment type="caution">
    <text evidence="1">The sequence shown here is derived from an EMBL/GenBank/DDBJ whole genome shotgun (WGS) entry which is preliminary data.</text>
</comment>
<sequence length="103" mass="11258">MFTAHKQTLSMGERDRKQRIISASDKSLQSFGEGAHSNRTWLLGGREQQQHSRPTRLQEEAISATSSTPQAGRYPPLPPPTPTGKAISDLIAACALLSSNTLW</sequence>
<protein>
    <submittedName>
        <fullName evidence="1">Uncharacterized protein</fullName>
    </submittedName>
</protein>
<name>A0ACB9VX51_CHAAC</name>
<evidence type="ECO:0000313" key="2">
    <source>
        <dbReference type="Proteomes" id="UP001057452"/>
    </source>
</evidence>
<reference evidence="1" key="1">
    <citation type="submission" date="2022-05" db="EMBL/GenBank/DDBJ databases">
        <title>Chromosome-level genome of Chaenocephalus aceratus.</title>
        <authorList>
            <person name="Park H."/>
        </authorList>
    </citation>
    <scope>NUCLEOTIDE SEQUENCE</scope>
    <source>
        <strain evidence="1">KU_202001</strain>
    </source>
</reference>
<evidence type="ECO:0000313" key="1">
    <source>
        <dbReference type="EMBL" id="KAI4804580.1"/>
    </source>
</evidence>